<evidence type="ECO:0000313" key="2">
    <source>
        <dbReference type="EMBL" id="KAJ8905002.1"/>
    </source>
</evidence>
<feature type="domain" description="MULE transposase" evidence="1">
    <location>
        <begin position="148"/>
        <end position="221"/>
    </location>
</feature>
<proteinExistence type="predicted"/>
<dbReference type="PANTHER" id="PTHR31973:SF187">
    <property type="entry name" value="MUTATOR TRANSPOSASE MUDRA PROTEIN"/>
    <property type="match status" value="1"/>
</dbReference>
<dbReference type="EMBL" id="JAMWBK010000005">
    <property type="protein sequence ID" value="KAJ8905002.1"/>
    <property type="molecule type" value="Genomic_DNA"/>
</dbReference>
<evidence type="ECO:0000259" key="1">
    <source>
        <dbReference type="Pfam" id="PF10551"/>
    </source>
</evidence>
<comment type="caution">
    <text evidence="2">The sequence shown here is derived from an EMBL/GenBank/DDBJ whole genome shotgun (WGS) entry which is preliminary data.</text>
</comment>
<keyword evidence="3" id="KW-1185">Reference proteome</keyword>
<reference evidence="2 3" key="1">
    <citation type="journal article" date="2023" name="Nat. Commun.">
        <title>Origin of minicircular mitochondrial genomes in red algae.</title>
        <authorList>
            <person name="Lee Y."/>
            <person name="Cho C.H."/>
            <person name="Lee Y.M."/>
            <person name="Park S.I."/>
            <person name="Yang J.H."/>
            <person name="West J.A."/>
            <person name="Bhattacharya D."/>
            <person name="Yoon H.S."/>
        </authorList>
    </citation>
    <scope>NUCLEOTIDE SEQUENCE [LARGE SCALE GENOMIC DNA]</scope>
    <source>
        <strain evidence="2 3">CCMP1338</strain>
        <tissue evidence="2">Whole cell</tissue>
    </source>
</reference>
<accession>A0AAV8UV96</accession>
<dbReference type="InterPro" id="IPR018289">
    <property type="entry name" value="MULE_transposase_dom"/>
</dbReference>
<dbReference type="AlphaFoldDB" id="A0AAV8UV96"/>
<dbReference type="Pfam" id="PF10551">
    <property type="entry name" value="MULE"/>
    <property type="match status" value="1"/>
</dbReference>
<dbReference type="Proteomes" id="UP001157974">
    <property type="component" value="Unassembled WGS sequence"/>
</dbReference>
<name>A0AAV8UV96_9RHOD</name>
<sequence length="255" mass="28880">MDRFVGREFFRIEEAKRAVEELCSRERIAYYVDRREPGSVLSFKCPERKKGGGGKEASVVYDNARPKDVMEAMEENLGLMVTYRQALKALELIKNTTEQEEDHSFQKLASYLNVITQRNPGTYSRMETTAGNTFSSLFLYLPTGTNAIKRSDQLVPIAIGICSVEDEENWKWFLQELLAAIPDLASRIDTIIHSRDQGLPQAIRAILPSVQDALCVKHLEQTIQKRRMNFPKSNLLKAAASFNEEGYHAAMSGIL</sequence>
<evidence type="ECO:0000313" key="3">
    <source>
        <dbReference type="Proteomes" id="UP001157974"/>
    </source>
</evidence>
<dbReference type="PANTHER" id="PTHR31973">
    <property type="entry name" value="POLYPROTEIN, PUTATIVE-RELATED"/>
    <property type="match status" value="1"/>
</dbReference>
<protein>
    <recommendedName>
        <fullName evidence="1">MULE transposase domain-containing protein</fullName>
    </recommendedName>
</protein>
<gene>
    <name evidence="2" type="ORF">NDN08_001514</name>
</gene>
<organism evidence="2 3">
    <name type="scientific">Rhodosorus marinus</name>
    <dbReference type="NCBI Taxonomy" id="101924"/>
    <lineage>
        <taxon>Eukaryota</taxon>
        <taxon>Rhodophyta</taxon>
        <taxon>Stylonematophyceae</taxon>
        <taxon>Stylonematales</taxon>
        <taxon>Stylonemataceae</taxon>
        <taxon>Rhodosorus</taxon>
    </lineage>
</organism>